<dbReference type="Proteomes" id="UP001431783">
    <property type="component" value="Unassembled WGS sequence"/>
</dbReference>
<organism evidence="5 6">
    <name type="scientific">Henosepilachna vigintioctopunctata</name>
    <dbReference type="NCBI Taxonomy" id="420089"/>
    <lineage>
        <taxon>Eukaryota</taxon>
        <taxon>Metazoa</taxon>
        <taxon>Ecdysozoa</taxon>
        <taxon>Arthropoda</taxon>
        <taxon>Hexapoda</taxon>
        <taxon>Insecta</taxon>
        <taxon>Pterygota</taxon>
        <taxon>Neoptera</taxon>
        <taxon>Endopterygota</taxon>
        <taxon>Coleoptera</taxon>
        <taxon>Polyphaga</taxon>
        <taxon>Cucujiformia</taxon>
        <taxon>Coccinelloidea</taxon>
        <taxon>Coccinellidae</taxon>
        <taxon>Epilachninae</taxon>
        <taxon>Epilachnini</taxon>
        <taxon>Henosepilachna</taxon>
    </lineage>
</organism>
<name>A0AAW1VAZ8_9CUCU</name>
<evidence type="ECO:0000313" key="6">
    <source>
        <dbReference type="Proteomes" id="UP001431783"/>
    </source>
</evidence>
<evidence type="ECO:0000313" key="5">
    <source>
        <dbReference type="EMBL" id="KAK9892871.1"/>
    </source>
</evidence>
<dbReference type="PANTHER" id="PTHR15107:SF0">
    <property type="entry name" value="DNA ENDONUCLEASE ACTIVATOR CTP1 C-TERMINAL DOMAIN-CONTAINING PROTEIN"/>
    <property type="match status" value="1"/>
</dbReference>
<dbReference type="PANTHER" id="PTHR15107">
    <property type="entry name" value="RETINOBLASTOMA BINDING PROTEIN 8"/>
    <property type="match status" value="1"/>
</dbReference>
<dbReference type="GO" id="GO:0003684">
    <property type="term" value="F:damaged DNA binding"/>
    <property type="evidence" value="ECO:0007669"/>
    <property type="project" value="TreeGrafter"/>
</dbReference>
<feature type="domain" description="DNA endonuclease activator Ctp1 C-terminal" evidence="4">
    <location>
        <begin position="299"/>
        <end position="335"/>
    </location>
</feature>
<dbReference type="GO" id="GO:0005634">
    <property type="term" value="C:nucleus"/>
    <property type="evidence" value="ECO:0007669"/>
    <property type="project" value="UniProtKB-SubCell"/>
</dbReference>
<comment type="subcellular location">
    <subcellularLocation>
        <location evidence="1">Nucleus</location>
    </subcellularLocation>
</comment>
<keyword evidence="6" id="KW-1185">Reference proteome</keyword>
<evidence type="ECO:0000256" key="2">
    <source>
        <dbReference type="ARBA" id="ARBA00022763"/>
    </source>
</evidence>
<dbReference type="AlphaFoldDB" id="A0AAW1VAZ8"/>
<proteinExistence type="predicted"/>
<evidence type="ECO:0000256" key="1">
    <source>
        <dbReference type="ARBA" id="ARBA00004123"/>
    </source>
</evidence>
<dbReference type="GO" id="GO:0010792">
    <property type="term" value="P:DNA double-strand break processing involved in repair via single-strand annealing"/>
    <property type="evidence" value="ECO:0007669"/>
    <property type="project" value="TreeGrafter"/>
</dbReference>
<evidence type="ECO:0000259" key="4">
    <source>
        <dbReference type="Pfam" id="PF08573"/>
    </source>
</evidence>
<reference evidence="5 6" key="1">
    <citation type="submission" date="2023-03" db="EMBL/GenBank/DDBJ databases">
        <title>Genome insight into feeding habits of ladybird beetles.</title>
        <authorList>
            <person name="Li H.-S."/>
            <person name="Huang Y.-H."/>
            <person name="Pang H."/>
        </authorList>
    </citation>
    <scope>NUCLEOTIDE SEQUENCE [LARGE SCALE GENOMIC DNA]</scope>
    <source>
        <strain evidence="5">SYSU_2023b</strain>
        <tissue evidence="5">Whole body</tissue>
    </source>
</reference>
<dbReference type="InterPro" id="IPR013882">
    <property type="entry name" value="Ctp1_C"/>
</dbReference>
<keyword evidence="2" id="KW-0227">DNA damage</keyword>
<evidence type="ECO:0000256" key="3">
    <source>
        <dbReference type="ARBA" id="ARBA00023242"/>
    </source>
</evidence>
<dbReference type="InterPro" id="IPR033316">
    <property type="entry name" value="RBBP8-like"/>
</dbReference>
<gene>
    <name evidence="5" type="ORF">WA026_022551</name>
</gene>
<keyword evidence="3" id="KW-0539">Nucleus</keyword>
<accession>A0AAW1VAZ8</accession>
<comment type="caution">
    <text evidence="5">The sequence shown here is derived from an EMBL/GenBank/DDBJ whole genome shotgun (WGS) entry which is preliminary data.</text>
</comment>
<dbReference type="EMBL" id="JARQZJ010000140">
    <property type="protein sequence ID" value="KAK9892871.1"/>
    <property type="molecule type" value="Genomic_DNA"/>
</dbReference>
<sequence>MDCLLNDWMELFDKKNFENFEYVPKELKKAAMLFNTLKNEFRRVEVSLSQKMETLQSAYLSKTNVNIISDFEKCNPLSIISSPTKENISNRVTNIPDTKTLLKSPTLNRHRTKQNLKKVRQFNPPSFSSGLLSHTKLNILTSKTLTSDNKTLSDTVEDNDILDCSIIATTPNINIKKYNSKRISPRKRLKSTSTLKNTTLTQIFNEIDSKQENTKDESMIGIDEIIDKIDCQETQLNIPEDINMSSFVADYDKLPPVISNSPKEKYAFKETVRGKEKKKLKGWSCKDCEDFYKLMNLSERELEKKMDECSKHRSRFKPDEETIPGYWDLSIPPTPEDQNFPIISNKEESIGNDSTIFCLYKN</sequence>
<protein>
    <recommendedName>
        <fullName evidence="4">DNA endonuclease activator Ctp1 C-terminal domain-containing protein</fullName>
    </recommendedName>
</protein>
<dbReference type="Pfam" id="PF08573">
    <property type="entry name" value="SAE2"/>
    <property type="match status" value="1"/>
</dbReference>